<evidence type="ECO:0000313" key="1">
    <source>
        <dbReference type="EMBL" id="RAI26496.1"/>
    </source>
</evidence>
<organism evidence="1 2">
    <name type="scientific">Rhodobium orientis</name>
    <dbReference type="NCBI Taxonomy" id="34017"/>
    <lineage>
        <taxon>Bacteria</taxon>
        <taxon>Pseudomonadati</taxon>
        <taxon>Pseudomonadota</taxon>
        <taxon>Alphaproteobacteria</taxon>
        <taxon>Hyphomicrobiales</taxon>
        <taxon>Rhodobiaceae</taxon>
        <taxon>Rhodobium</taxon>
    </lineage>
</organism>
<dbReference type="EMBL" id="NPEV01000029">
    <property type="protein sequence ID" value="RAI26496.1"/>
    <property type="molecule type" value="Genomic_DNA"/>
</dbReference>
<sequence>MGRLSAHRFARLDLTYTLRHHRVGSNAVRFMVAHVGTHRLRVITGLDPVIHDALQLADA</sequence>
<accession>A0A327JLR0</accession>
<reference evidence="1 2" key="1">
    <citation type="submission" date="2017-07" db="EMBL/GenBank/DDBJ databases">
        <title>Draft Genome Sequences of Select Purple Nonsulfur Bacteria.</title>
        <authorList>
            <person name="Lasarre B."/>
            <person name="Mckinlay J.B."/>
        </authorList>
    </citation>
    <scope>NUCLEOTIDE SEQUENCE [LARGE SCALE GENOMIC DNA]</scope>
    <source>
        <strain evidence="1 2">DSM 11290</strain>
    </source>
</reference>
<comment type="caution">
    <text evidence="1">The sequence shown here is derived from an EMBL/GenBank/DDBJ whole genome shotgun (WGS) entry which is preliminary data.</text>
</comment>
<keyword evidence="2" id="KW-1185">Reference proteome</keyword>
<proteinExistence type="predicted"/>
<name>A0A327JLR0_9HYPH</name>
<dbReference type="AlphaFoldDB" id="A0A327JLR0"/>
<protein>
    <submittedName>
        <fullName evidence="1">Uncharacterized protein</fullName>
    </submittedName>
</protein>
<gene>
    <name evidence="1" type="ORF">CH339_13595</name>
</gene>
<dbReference type="Proteomes" id="UP000249299">
    <property type="component" value="Unassembled WGS sequence"/>
</dbReference>
<evidence type="ECO:0000313" key="2">
    <source>
        <dbReference type="Proteomes" id="UP000249299"/>
    </source>
</evidence>